<sequence length="335" mass="35104">MECLMSPALTIRPYSEGALTQAAAKLRAGELVAFPTETVYGLGADATNDDAVAGIFAAKQRPSFNPLISHFPDRDAAAQHAVFDARADKLADAFWPGALTLVLPKRSDSNVSQLTTAGLPSIAVRVPAHEMARALLRAVGRPIAAPSANRSGRISPTTAAHVAASLGNAIGMILDGGPCGVGLESTVIDLTTDRVVMLRPGGITRDQVAEVLGCDVVMAETDDNAPKSPGMLTSHYAPGLPVRLNATAPDQKKYGHEILLAFGDCVTKGFDKVLWLSKTGDDREAAANLFAKLHEADQPRFDGIAIAPIPDAGLGLAINDRMKRASAPRALHPTP</sequence>
<dbReference type="InterPro" id="IPR038385">
    <property type="entry name" value="Sua5/YwlC_C"/>
</dbReference>
<feature type="binding site" evidence="14">
    <location>
        <position position="155"/>
    </location>
    <ligand>
        <name>ATP</name>
        <dbReference type="ChEBI" id="CHEBI:30616"/>
    </ligand>
</feature>
<comment type="function">
    <text evidence="13">Required for the formation of a threonylcarbamoyl group on adenosine at position 37 (t(6)A37) in tRNAs that read codons beginning with adenine.</text>
</comment>
<evidence type="ECO:0000256" key="12">
    <source>
        <dbReference type="ARBA" id="ARBA00048366"/>
    </source>
</evidence>
<organism evidence="16 17">
    <name type="scientific">Thalassospira xiamenensis M-5 = DSM 17429</name>
    <dbReference type="NCBI Taxonomy" id="1123366"/>
    <lineage>
        <taxon>Bacteria</taxon>
        <taxon>Pseudomonadati</taxon>
        <taxon>Pseudomonadota</taxon>
        <taxon>Alphaproteobacteria</taxon>
        <taxon>Rhodospirillales</taxon>
        <taxon>Thalassospiraceae</taxon>
        <taxon>Thalassospira</taxon>
    </lineage>
</organism>
<dbReference type="EC" id="2.7.7.87" evidence="3 13"/>
<feature type="binding site" evidence="14">
    <location>
        <position position="145"/>
    </location>
    <ligand>
        <name>L-threonine</name>
        <dbReference type="ChEBI" id="CHEBI:57926"/>
    </ligand>
</feature>
<dbReference type="InterPro" id="IPR017945">
    <property type="entry name" value="DHBP_synth_RibB-like_a/b_dom"/>
</dbReference>
<dbReference type="GO" id="GO:0005737">
    <property type="term" value="C:cytoplasm"/>
    <property type="evidence" value="ECO:0007669"/>
    <property type="project" value="UniProtKB-SubCell"/>
</dbReference>
<dbReference type="FunFam" id="3.90.870.10:FF:000009">
    <property type="entry name" value="Threonylcarbamoyl-AMP synthase, putative"/>
    <property type="match status" value="1"/>
</dbReference>
<evidence type="ECO:0000256" key="3">
    <source>
        <dbReference type="ARBA" id="ARBA00012584"/>
    </source>
</evidence>
<keyword evidence="10 13" id="KW-0067">ATP-binding</keyword>
<feature type="binding site" evidence="14">
    <location>
        <position position="61"/>
    </location>
    <ligand>
        <name>ATP</name>
        <dbReference type="ChEBI" id="CHEBI:30616"/>
    </ligand>
</feature>
<evidence type="ECO:0000256" key="8">
    <source>
        <dbReference type="ARBA" id="ARBA00022695"/>
    </source>
</evidence>
<protein>
    <recommendedName>
        <fullName evidence="4 13">Threonylcarbamoyl-AMP synthase</fullName>
        <shortName evidence="13">TC-AMP synthase</shortName>
        <ecNumber evidence="3 13">2.7.7.87</ecNumber>
    </recommendedName>
    <alternativeName>
        <fullName evidence="11 13">L-threonylcarbamoyladenylate synthase</fullName>
    </alternativeName>
</protein>
<feature type="binding site" evidence="14">
    <location>
        <position position="70"/>
    </location>
    <ligand>
        <name>L-threonine</name>
        <dbReference type="ChEBI" id="CHEBI:57926"/>
    </ligand>
</feature>
<dbReference type="GO" id="GO:0000049">
    <property type="term" value="F:tRNA binding"/>
    <property type="evidence" value="ECO:0007669"/>
    <property type="project" value="TreeGrafter"/>
</dbReference>
<feature type="binding site" evidence="14">
    <location>
        <position position="199"/>
    </location>
    <ligand>
        <name>ATP</name>
        <dbReference type="ChEBI" id="CHEBI:30616"/>
    </ligand>
</feature>
<evidence type="ECO:0000256" key="11">
    <source>
        <dbReference type="ARBA" id="ARBA00029774"/>
    </source>
</evidence>
<evidence type="ECO:0000256" key="13">
    <source>
        <dbReference type="PIRNR" id="PIRNR004930"/>
    </source>
</evidence>
<feature type="binding site" evidence="14">
    <location>
        <position position="236"/>
    </location>
    <ligand>
        <name>ATP</name>
        <dbReference type="ChEBI" id="CHEBI:30616"/>
    </ligand>
</feature>
<evidence type="ECO:0000259" key="15">
    <source>
        <dbReference type="PROSITE" id="PS51163"/>
    </source>
</evidence>
<evidence type="ECO:0000256" key="14">
    <source>
        <dbReference type="PIRSR" id="PIRSR004930-1"/>
    </source>
</evidence>
<evidence type="ECO:0000313" key="16">
    <source>
        <dbReference type="EMBL" id="AJD51373.1"/>
    </source>
</evidence>
<evidence type="ECO:0000256" key="7">
    <source>
        <dbReference type="ARBA" id="ARBA00022694"/>
    </source>
</evidence>
<dbReference type="EMBL" id="CP004388">
    <property type="protein sequence ID" value="AJD51373.1"/>
    <property type="molecule type" value="Genomic_DNA"/>
</dbReference>
<evidence type="ECO:0000256" key="1">
    <source>
        <dbReference type="ARBA" id="ARBA00004496"/>
    </source>
</evidence>
<comment type="similarity">
    <text evidence="2 13">Belongs to the SUA5 family.</text>
</comment>
<dbReference type="Proteomes" id="UP000007127">
    <property type="component" value="Chromosome"/>
</dbReference>
<feature type="domain" description="YrdC-like" evidence="15">
    <location>
        <begin position="16"/>
        <end position="203"/>
    </location>
</feature>
<comment type="subcellular location">
    <subcellularLocation>
        <location evidence="1 13">Cytoplasm</location>
    </subcellularLocation>
</comment>
<dbReference type="Pfam" id="PF03481">
    <property type="entry name" value="Sua5_C"/>
    <property type="match status" value="1"/>
</dbReference>
<dbReference type="GO" id="GO:0008033">
    <property type="term" value="P:tRNA processing"/>
    <property type="evidence" value="ECO:0007669"/>
    <property type="project" value="UniProtKB-KW"/>
</dbReference>
<dbReference type="PANTHER" id="PTHR17490">
    <property type="entry name" value="SUA5"/>
    <property type="match status" value="1"/>
</dbReference>
<feature type="binding site" evidence="14">
    <location>
        <position position="65"/>
    </location>
    <ligand>
        <name>ATP</name>
        <dbReference type="ChEBI" id="CHEBI:30616"/>
    </ligand>
</feature>
<evidence type="ECO:0000256" key="6">
    <source>
        <dbReference type="ARBA" id="ARBA00022679"/>
    </source>
</evidence>
<dbReference type="PROSITE" id="PS51163">
    <property type="entry name" value="YRDC"/>
    <property type="match status" value="1"/>
</dbReference>
<evidence type="ECO:0000256" key="4">
    <source>
        <dbReference type="ARBA" id="ARBA00015492"/>
    </source>
</evidence>
<keyword evidence="5 13" id="KW-0963">Cytoplasm</keyword>
<dbReference type="Gene3D" id="3.40.50.11030">
    <property type="entry name" value="Threonylcarbamoyl-AMP synthase, C-terminal domain"/>
    <property type="match status" value="1"/>
</dbReference>
<comment type="catalytic activity">
    <reaction evidence="12 13">
        <text>L-threonine + hydrogencarbonate + ATP = L-threonylcarbamoyladenylate + diphosphate + H2O</text>
        <dbReference type="Rhea" id="RHEA:36407"/>
        <dbReference type="ChEBI" id="CHEBI:15377"/>
        <dbReference type="ChEBI" id="CHEBI:17544"/>
        <dbReference type="ChEBI" id="CHEBI:30616"/>
        <dbReference type="ChEBI" id="CHEBI:33019"/>
        <dbReference type="ChEBI" id="CHEBI:57926"/>
        <dbReference type="ChEBI" id="CHEBI:73682"/>
        <dbReference type="EC" id="2.7.7.87"/>
    </reaction>
</comment>
<dbReference type="NCBIfam" id="TIGR00057">
    <property type="entry name" value="L-threonylcarbamoyladenylate synthase"/>
    <property type="match status" value="1"/>
</dbReference>
<feature type="binding site" evidence="14">
    <location>
        <position position="38"/>
    </location>
    <ligand>
        <name>L-threonine</name>
        <dbReference type="ChEBI" id="CHEBI:57926"/>
    </ligand>
</feature>
<proteinExistence type="inferred from homology"/>
<gene>
    <name evidence="16" type="ORF">TH3_06265</name>
</gene>
<keyword evidence="7 13" id="KW-0819">tRNA processing</keyword>
<dbReference type="GO" id="GO:0005524">
    <property type="term" value="F:ATP binding"/>
    <property type="evidence" value="ECO:0007669"/>
    <property type="project" value="UniProtKB-UniRule"/>
</dbReference>
<dbReference type="Gene3D" id="3.90.870.10">
    <property type="entry name" value="DHBP synthase"/>
    <property type="match status" value="1"/>
</dbReference>
<dbReference type="InterPro" id="IPR006070">
    <property type="entry name" value="Sua5-like_dom"/>
</dbReference>
<dbReference type="GO" id="GO:0061710">
    <property type="term" value="F:L-threonylcarbamoyladenylate synthase"/>
    <property type="evidence" value="ECO:0007669"/>
    <property type="project" value="UniProtKB-EC"/>
</dbReference>
<evidence type="ECO:0000256" key="10">
    <source>
        <dbReference type="ARBA" id="ARBA00022840"/>
    </source>
</evidence>
<feature type="binding site" evidence="14">
    <location>
        <position position="147"/>
    </location>
    <ligand>
        <name>ATP</name>
        <dbReference type="ChEBI" id="CHEBI:30616"/>
    </ligand>
</feature>
<dbReference type="InterPro" id="IPR010923">
    <property type="entry name" value="T(6)A37_SUA5"/>
</dbReference>
<dbReference type="KEGG" id="txi:TH3_06265"/>
<evidence type="ECO:0000256" key="2">
    <source>
        <dbReference type="ARBA" id="ARBA00007663"/>
    </source>
</evidence>
<reference evidence="16 17" key="1">
    <citation type="journal article" date="2012" name="J. Bacteriol.">
        <title>Genome sequence of Thalassospira xiamenensis type strain M-5.</title>
        <authorList>
            <person name="Lai Q."/>
            <person name="Shao Z."/>
        </authorList>
    </citation>
    <scope>NUCLEOTIDE SEQUENCE [LARGE SCALE GENOMIC DNA]</scope>
    <source>
        <strain evidence="16 17">M-5</strain>
    </source>
</reference>
<dbReference type="AlphaFoldDB" id="A0AB72UB70"/>
<dbReference type="InterPro" id="IPR005145">
    <property type="entry name" value="Sua5_C"/>
</dbReference>
<dbReference type="PIRSF" id="PIRSF004930">
    <property type="entry name" value="Tln_factor_SUA5"/>
    <property type="match status" value="1"/>
</dbReference>
<keyword evidence="8 13" id="KW-0548">Nucleotidyltransferase</keyword>
<accession>A0AB72UB70</accession>
<evidence type="ECO:0000256" key="5">
    <source>
        <dbReference type="ARBA" id="ARBA00022490"/>
    </source>
</evidence>
<feature type="binding site" evidence="14">
    <location>
        <position position="185"/>
    </location>
    <ligand>
        <name>L-threonine</name>
        <dbReference type="ChEBI" id="CHEBI:57926"/>
    </ligand>
</feature>
<evidence type="ECO:0000256" key="9">
    <source>
        <dbReference type="ARBA" id="ARBA00022741"/>
    </source>
</evidence>
<feature type="binding site" evidence="14">
    <location>
        <position position="125"/>
    </location>
    <ligand>
        <name>L-threonine</name>
        <dbReference type="ChEBI" id="CHEBI:57926"/>
    </ligand>
</feature>
<dbReference type="GO" id="GO:0006450">
    <property type="term" value="P:regulation of translational fidelity"/>
    <property type="evidence" value="ECO:0007669"/>
    <property type="project" value="TreeGrafter"/>
</dbReference>
<evidence type="ECO:0000313" key="17">
    <source>
        <dbReference type="Proteomes" id="UP000007127"/>
    </source>
</evidence>
<dbReference type="Pfam" id="PF01300">
    <property type="entry name" value="Sua5_yciO_yrdC"/>
    <property type="match status" value="1"/>
</dbReference>
<dbReference type="InterPro" id="IPR050156">
    <property type="entry name" value="TC-AMP_synthase_SUA5"/>
</dbReference>
<dbReference type="PANTHER" id="PTHR17490:SF16">
    <property type="entry name" value="THREONYLCARBAMOYL-AMP SYNTHASE"/>
    <property type="match status" value="1"/>
</dbReference>
<keyword evidence="9 13" id="KW-0547">Nucleotide-binding</keyword>
<dbReference type="SUPFAM" id="SSF55821">
    <property type="entry name" value="YrdC/RibB"/>
    <property type="match status" value="1"/>
</dbReference>
<dbReference type="GO" id="GO:0003725">
    <property type="term" value="F:double-stranded RNA binding"/>
    <property type="evidence" value="ECO:0007669"/>
    <property type="project" value="UniProtKB-UniRule"/>
</dbReference>
<keyword evidence="6 13" id="KW-0808">Transferase</keyword>
<name>A0AB72UB70_9PROT</name>